<dbReference type="OrthoDB" id="7041663at2"/>
<dbReference type="InterPro" id="IPR013325">
    <property type="entry name" value="RNA_pol_sigma_r2"/>
</dbReference>
<dbReference type="AlphaFoldDB" id="A0A2S6NJB1"/>
<dbReference type="InterPro" id="IPR036388">
    <property type="entry name" value="WH-like_DNA-bd_sf"/>
</dbReference>
<protein>
    <submittedName>
        <fullName evidence="8">RNA polymerase subunit sigma-24</fullName>
    </submittedName>
</protein>
<feature type="domain" description="RNA polymerase sigma-70 region 2" evidence="6">
    <location>
        <begin position="38"/>
        <end position="103"/>
    </location>
</feature>
<comment type="similarity">
    <text evidence="1">Belongs to the sigma-70 factor family. ECF subfamily.</text>
</comment>
<evidence type="ECO:0000313" key="9">
    <source>
        <dbReference type="Proteomes" id="UP000239724"/>
    </source>
</evidence>
<dbReference type="Pfam" id="PF04542">
    <property type="entry name" value="Sigma70_r2"/>
    <property type="match status" value="1"/>
</dbReference>
<gene>
    <name evidence="8" type="ORF">CCS01_09610</name>
</gene>
<dbReference type="RefSeq" id="WP_104518635.1">
    <property type="nucleotide sequence ID" value="NZ_NHRY01000088.1"/>
</dbReference>
<dbReference type="NCBIfam" id="TIGR02937">
    <property type="entry name" value="sigma70-ECF"/>
    <property type="match status" value="1"/>
</dbReference>
<comment type="caution">
    <text evidence="8">The sequence shown here is derived from an EMBL/GenBank/DDBJ whole genome shotgun (WGS) entry which is preliminary data.</text>
</comment>
<evidence type="ECO:0000256" key="2">
    <source>
        <dbReference type="ARBA" id="ARBA00023015"/>
    </source>
</evidence>
<evidence type="ECO:0000259" key="7">
    <source>
        <dbReference type="Pfam" id="PF08281"/>
    </source>
</evidence>
<keyword evidence="4" id="KW-0238">DNA-binding</keyword>
<dbReference type="InterPro" id="IPR013324">
    <property type="entry name" value="RNA_pol_sigma_r3/r4-like"/>
</dbReference>
<dbReference type="InterPro" id="IPR013249">
    <property type="entry name" value="RNA_pol_sigma70_r4_t2"/>
</dbReference>
<dbReference type="PANTHER" id="PTHR43133:SF58">
    <property type="entry name" value="ECF RNA POLYMERASE SIGMA FACTOR SIGD"/>
    <property type="match status" value="1"/>
</dbReference>
<accession>A0A2S6NJB1</accession>
<dbReference type="InterPro" id="IPR039425">
    <property type="entry name" value="RNA_pol_sigma-70-like"/>
</dbReference>
<dbReference type="GO" id="GO:0003677">
    <property type="term" value="F:DNA binding"/>
    <property type="evidence" value="ECO:0007669"/>
    <property type="project" value="UniProtKB-KW"/>
</dbReference>
<evidence type="ECO:0000256" key="4">
    <source>
        <dbReference type="ARBA" id="ARBA00023125"/>
    </source>
</evidence>
<dbReference type="GO" id="GO:0006352">
    <property type="term" value="P:DNA-templated transcription initiation"/>
    <property type="evidence" value="ECO:0007669"/>
    <property type="project" value="InterPro"/>
</dbReference>
<keyword evidence="3" id="KW-0731">Sigma factor</keyword>
<dbReference type="SUPFAM" id="SSF88659">
    <property type="entry name" value="Sigma3 and sigma4 domains of RNA polymerase sigma factors"/>
    <property type="match status" value="1"/>
</dbReference>
<dbReference type="PANTHER" id="PTHR43133">
    <property type="entry name" value="RNA POLYMERASE ECF-TYPE SIGMA FACTO"/>
    <property type="match status" value="1"/>
</dbReference>
<feature type="domain" description="RNA polymerase sigma factor 70 region 4 type 2" evidence="7">
    <location>
        <begin position="137"/>
        <end position="188"/>
    </location>
</feature>
<name>A0A2S6NJB1_RHOGL</name>
<keyword evidence="2" id="KW-0805">Transcription regulation</keyword>
<dbReference type="Proteomes" id="UP000239724">
    <property type="component" value="Unassembled WGS sequence"/>
</dbReference>
<evidence type="ECO:0000256" key="5">
    <source>
        <dbReference type="ARBA" id="ARBA00023163"/>
    </source>
</evidence>
<dbReference type="SUPFAM" id="SSF88946">
    <property type="entry name" value="Sigma2 domain of RNA polymerase sigma factors"/>
    <property type="match status" value="1"/>
</dbReference>
<keyword evidence="9" id="KW-1185">Reference proteome</keyword>
<dbReference type="InterPro" id="IPR007627">
    <property type="entry name" value="RNA_pol_sigma70_r2"/>
</dbReference>
<organism evidence="8 9">
    <name type="scientific">Rhodopila globiformis</name>
    <name type="common">Rhodopseudomonas globiformis</name>
    <dbReference type="NCBI Taxonomy" id="1071"/>
    <lineage>
        <taxon>Bacteria</taxon>
        <taxon>Pseudomonadati</taxon>
        <taxon>Pseudomonadota</taxon>
        <taxon>Alphaproteobacteria</taxon>
        <taxon>Acetobacterales</taxon>
        <taxon>Acetobacteraceae</taxon>
        <taxon>Rhodopila</taxon>
    </lineage>
</organism>
<reference evidence="8 9" key="1">
    <citation type="journal article" date="2018" name="Arch. Microbiol.">
        <title>New insights into the metabolic potential of the phototrophic purple bacterium Rhodopila globiformis DSM 161(T) from its draft genome sequence and evidence for a vanadium-dependent nitrogenase.</title>
        <authorList>
            <person name="Imhoff J.F."/>
            <person name="Rahn T."/>
            <person name="Kunzel S."/>
            <person name="Neulinger S.C."/>
        </authorList>
    </citation>
    <scope>NUCLEOTIDE SEQUENCE [LARGE SCALE GENOMIC DNA]</scope>
    <source>
        <strain evidence="8 9">DSM 161</strain>
    </source>
</reference>
<evidence type="ECO:0000313" key="8">
    <source>
        <dbReference type="EMBL" id="PPQ34796.1"/>
    </source>
</evidence>
<dbReference type="Pfam" id="PF08281">
    <property type="entry name" value="Sigma70_r4_2"/>
    <property type="match status" value="1"/>
</dbReference>
<evidence type="ECO:0000259" key="6">
    <source>
        <dbReference type="Pfam" id="PF04542"/>
    </source>
</evidence>
<dbReference type="GO" id="GO:0016987">
    <property type="term" value="F:sigma factor activity"/>
    <property type="evidence" value="ECO:0007669"/>
    <property type="project" value="UniProtKB-KW"/>
</dbReference>
<keyword evidence="5" id="KW-0804">Transcription</keyword>
<dbReference type="InterPro" id="IPR014284">
    <property type="entry name" value="RNA_pol_sigma-70_dom"/>
</dbReference>
<evidence type="ECO:0000256" key="1">
    <source>
        <dbReference type="ARBA" id="ARBA00010641"/>
    </source>
</evidence>
<proteinExistence type="inferred from homology"/>
<evidence type="ECO:0000256" key="3">
    <source>
        <dbReference type="ARBA" id="ARBA00023082"/>
    </source>
</evidence>
<dbReference type="Gene3D" id="1.10.1740.10">
    <property type="match status" value="1"/>
</dbReference>
<dbReference type="Gene3D" id="1.10.10.10">
    <property type="entry name" value="Winged helix-like DNA-binding domain superfamily/Winged helix DNA-binding domain"/>
    <property type="match status" value="1"/>
</dbReference>
<dbReference type="EMBL" id="NHRY01000088">
    <property type="protein sequence ID" value="PPQ34796.1"/>
    <property type="molecule type" value="Genomic_DNA"/>
</dbReference>
<sequence length="197" mass="20934">MAADARPGGGAAESEARLAALMAAAQDGDAAAYQRLLRLCLPLVGSMARGRGVPADRVDDVIQDVLLTVHRVRHTYDPARPFLPWLRAIAQRRAIDALRAHGRQAVREVHAPLAYETHPDPATTAAQALERADGADDLRAAVAALPDGQRQAIEELALRERSLAEAAAVTGRSTGALKVNLHRALKTLRERLGGTGA</sequence>